<sequence length="173" mass="20395">MDIDRHQMFAERVVRNQQRVYRYIVSLVPNQADAEELLQQTVLTLWEHWDRYDPSLEFFSWACGIAHNHIRNFLRKKQNSQVLLDEDVLEMLSVRSVNMKRHDDMRLEMLRDCLSQLPEKNRSVIEGYYNGCAVKEIARQKSITSKVVYKLLDRMRLLLHDCLSAGIAEEGTA</sequence>
<dbReference type="PANTHER" id="PTHR43133:SF51">
    <property type="entry name" value="RNA POLYMERASE SIGMA FACTOR"/>
    <property type="match status" value="1"/>
</dbReference>
<evidence type="ECO:0000259" key="6">
    <source>
        <dbReference type="Pfam" id="PF08281"/>
    </source>
</evidence>
<dbReference type="InterPro" id="IPR013325">
    <property type="entry name" value="RNA_pol_sigma_r2"/>
</dbReference>
<comment type="similarity">
    <text evidence="1">Belongs to the sigma-70 factor family. ECF subfamily.</text>
</comment>
<dbReference type="Proteomes" id="UP000319976">
    <property type="component" value="Chromosome"/>
</dbReference>
<keyword evidence="4" id="KW-0804">Transcription</keyword>
<dbReference type="NCBIfam" id="TIGR02937">
    <property type="entry name" value="sigma70-ECF"/>
    <property type="match status" value="1"/>
</dbReference>
<proteinExistence type="inferred from homology"/>
<protein>
    <submittedName>
        <fullName evidence="7">RNA polymerase sigma factor CarQ</fullName>
    </submittedName>
</protein>
<name>A0A517T976_9PLAN</name>
<dbReference type="InterPro" id="IPR039425">
    <property type="entry name" value="RNA_pol_sigma-70-like"/>
</dbReference>
<feature type="domain" description="RNA polymerase sigma factor 70 region 4 type 2" evidence="6">
    <location>
        <begin position="108"/>
        <end position="156"/>
    </location>
</feature>
<dbReference type="PANTHER" id="PTHR43133">
    <property type="entry name" value="RNA POLYMERASE ECF-TYPE SIGMA FACTO"/>
    <property type="match status" value="1"/>
</dbReference>
<keyword evidence="8" id="KW-1185">Reference proteome</keyword>
<gene>
    <name evidence="7" type="primary">carQ_3</name>
    <name evidence="7" type="ORF">V22_21800</name>
</gene>
<dbReference type="NCBIfam" id="TIGR02989">
    <property type="entry name" value="Sig-70_gvs1"/>
    <property type="match status" value="1"/>
</dbReference>
<dbReference type="Gene3D" id="1.10.1740.10">
    <property type="match status" value="1"/>
</dbReference>
<dbReference type="InterPro" id="IPR014284">
    <property type="entry name" value="RNA_pol_sigma-70_dom"/>
</dbReference>
<evidence type="ECO:0000313" key="8">
    <source>
        <dbReference type="Proteomes" id="UP000319976"/>
    </source>
</evidence>
<dbReference type="GO" id="GO:0006352">
    <property type="term" value="P:DNA-templated transcription initiation"/>
    <property type="evidence" value="ECO:0007669"/>
    <property type="project" value="InterPro"/>
</dbReference>
<dbReference type="KEGG" id="chya:V22_21800"/>
<keyword evidence="3" id="KW-0731">Sigma factor</keyword>
<dbReference type="Pfam" id="PF08281">
    <property type="entry name" value="Sigma70_r4_2"/>
    <property type="match status" value="1"/>
</dbReference>
<dbReference type="RefSeq" id="WP_145262518.1">
    <property type="nucleotide sequence ID" value="NZ_CP036316.1"/>
</dbReference>
<dbReference type="InterPro" id="IPR013324">
    <property type="entry name" value="RNA_pol_sigma_r3/r4-like"/>
</dbReference>
<dbReference type="EMBL" id="CP036316">
    <property type="protein sequence ID" value="QDT64935.1"/>
    <property type="molecule type" value="Genomic_DNA"/>
</dbReference>
<dbReference type="SUPFAM" id="SSF88659">
    <property type="entry name" value="Sigma3 and sigma4 domains of RNA polymerase sigma factors"/>
    <property type="match status" value="1"/>
</dbReference>
<dbReference type="SUPFAM" id="SSF88946">
    <property type="entry name" value="Sigma2 domain of RNA polymerase sigma factors"/>
    <property type="match status" value="1"/>
</dbReference>
<organism evidence="7 8">
    <name type="scientific">Calycomorphotria hydatis</name>
    <dbReference type="NCBI Taxonomy" id="2528027"/>
    <lineage>
        <taxon>Bacteria</taxon>
        <taxon>Pseudomonadati</taxon>
        <taxon>Planctomycetota</taxon>
        <taxon>Planctomycetia</taxon>
        <taxon>Planctomycetales</taxon>
        <taxon>Planctomycetaceae</taxon>
        <taxon>Calycomorphotria</taxon>
    </lineage>
</organism>
<evidence type="ECO:0000256" key="1">
    <source>
        <dbReference type="ARBA" id="ARBA00010641"/>
    </source>
</evidence>
<evidence type="ECO:0000259" key="5">
    <source>
        <dbReference type="Pfam" id="PF04542"/>
    </source>
</evidence>
<evidence type="ECO:0000313" key="7">
    <source>
        <dbReference type="EMBL" id="QDT64935.1"/>
    </source>
</evidence>
<dbReference type="OrthoDB" id="6383365at2"/>
<dbReference type="Gene3D" id="1.10.10.10">
    <property type="entry name" value="Winged helix-like DNA-binding domain superfamily/Winged helix DNA-binding domain"/>
    <property type="match status" value="1"/>
</dbReference>
<dbReference type="InterPro" id="IPR036388">
    <property type="entry name" value="WH-like_DNA-bd_sf"/>
</dbReference>
<evidence type="ECO:0000256" key="3">
    <source>
        <dbReference type="ARBA" id="ARBA00023082"/>
    </source>
</evidence>
<evidence type="ECO:0000256" key="2">
    <source>
        <dbReference type="ARBA" id="ARBA00023015"/>
    </source>
</evidence>
<dbReference type="InterPro" id="IPR014331">
    <property type="entry name" value="RNA_pol_sigma70_ECF_RHOBA"/>
</dbReference>
<reference evidence="7 8" key="1">
    <citation type="submission" date="2019-02" db="EMBL/GenBank/DDBJ databases">
        <title>Deep-cultivation of Planctomycetes and their phenomic and genomic characterization uncovers novel biology.</title>
        <authorList>
            <person name="Wiegand S."/>
            <person name="Jogler M."/>
            <person name="Boedeker C."/>
            <person name="Pinto D."/>
            <person name="Vollmers J."/>
            <person name="Rivas-Marin E."/>
            <person name="Kohn T."/>
            <person name="Peeters S.H."/>
            <person name="Heuer A."/>
            <person name="Rast P."/>
            <person name="Oberbeckmann S."/>
            <person name="Bunk B."/>
            <person name="Jeske O."/>
            <person name="Meyerdierks A."/>
            <person name="Storesund J.E."/>
            <person name="Kallscheuer N."/>
            <person name="Luecker S."/>
            <person name="Lage O.M."/>
            <person name="Pohl T."/>
            <person name="Merkel B.J."/>
            <person name="Hornburger P."/>
            <person name="Mueller R.-W."/>
            <person name="Bruemmer F."/>
            <person name="Labrenz M."/>
            <person name="Spormann A.M."/>
            <person name="Op den Camp H."/>
            <person name="Overmann J."/>
            <person name="Amann R."/>
            <person name="Jetten M.S.M."/>
            <person name="Mascher T."/>
            <person name="Medema M.H."/>
            <person name="Devos D.P."/>
            <person name="Kaster A.-K."/>
            <person name="Ovreas L."/>
            <person name="Rohde M."/>
            <person name="Galperin M.Y."/>
            <person name="Jogler C."/>
        </authorList>
    </citation>
    <scope>NUCLEOTIDE SEQUENCE [LARGE SCALE GENOMIC DNA]</scope>
    <source>
        <strain evidence="7 8">V22</strain>
    </source>
</reference>
<feature type="domain" description="RNA polymerase sigma-70 region 2" evidence="5">
    <location>
        <begin position="14"/>
        <end position="78"/>
    </location>
</feature>
<dbReference type="GO" id="GO:0016987">
    <property type="term" value="F:sigma factor activity"/>
    <property type="evidence" value="ECO:0007669"/>
    <property type="project" value="UniProtKB-KW"/>
</dbReference>
<evidence type="ECO:0000256" key="4">
    <source>
        <dbReference type="ARBA" id="ARBA00023163"/>
    </source>
</evidence>
<dbReference type="AlphaFoldDB" id="A0A517T976"/>
<dbReference type="InterPro" id="IPR007627">
    <property type="entry name" value="RNA_pol_sigma70_r2"/>
</dbReference>
<dbReference type="InterPro" id="IPR013249">
    <property type="entry name" value="RNA_pol_sigma70_r4_t2"/>
</dbReference>
<keyword evidence="2" id="KW-0805">Transcription regulation</keyword>
<accession>A0A517T976</accession>
<dbReference type="Pfam" id="PF04542">
    <property type="entry name" value="Sigma70_r2"/>
    <property type="match status" value="1"/>
</dbReference>
<dbReference type="GO" id="GO:0003677">
    <property type="term" value="F:DNA binding"/>
    <property type="evidence" value="ECO:0007669"/>
    <property type="project" value="InterPro"/>
</dbReference>